<proteinExistence type="predicted"/>
<evidence type="ECO:0000256" key="2">
    <source>
        <dbReference type="SAM" id="SignalP"/>
    </source>
</evidence>
<evidence type="ECO:0000313" key="7">
    <source>
        <dbReference type="Proteomes" id="UP000095606"/>
    </source>
</evidence>
<dbReference type="Gene3D" id="2.40.160.20">
    <property type="match status" value="1"/>
</dbReference>
<dbReference type="InterPro" id="IPR011250">
    <property type="entry name" value="OMP/PagP_B-barrel"/>
</dbReference>
<evidence type="ECO:0000256" key="1">
    <source>
        <dbReference type="ARBA" id="ARBA00022729"/>
    </source>
</evidence>
<protein>
    <submittedName>
        <fullName evidence="5">Porin family protein</fullName>
    </submittedName>
</protein>
<dbReference type="RefSeq" id="WP_022301937.1">
    <property type="nucleotide sequence ID" value="NZ_CABMFH010000002.1"/>
</dbReference>
<accession>A0A3E5GMJ2</accession>
<evidence type="ECO:0000313" key="6">
    <source>
        <dbReference type="EMBL" id="UVQ74120.1"/>
    </source>
</evidence>
<dbReference type="EMBL" id="JANUTS010000001">
    <property type="protein sequence ID" value="MCS2794344.1"/>
    <property type="molecule type" value="Genomic_DNA"/>
</dbReference>
<dbReference type="Proteomes" id="UP001204548">
    <property type="component" value="Unassembled WGS sequence"/>
</dbReference>
<dbReference type="InterPro" id="IPR027385">
    <property type="entry name" value="Beta-barrel_OMP"/>
</dbReference>
<feature type="signal peptide" evidence="2">
    <location>
        <begin position="1"/>
        <end position="19"/>
    </location>
</feature>
<dbReference type="Pfam" id="PF13505">
    <property type="entry name" value="OMP_b-brl"/>
    <property type="match status" value="1"/>
</dbReference>
<gene>
    <name evidence="4" type="ORF">ERS852461_03996</name>
    <name evidence="5" type="ORF">NXW97_20480</name>
    <name evidence="6" type="ORF">NXY30_24565</name>
</gene>
<dbReference type="GeneID" id="69591328"/>
<feature type="chain" id="PRO_5044593318" evidence="2">
    <location>
        <begin position="20"/>
        <end position="171"/>
    </location>
</feature>
<name>A0A3E5GMJ2_9BACE</name>
<keyword evidence="8" id="KW-1185">Reference proteome</keyword>
<evidence type="ECO:0000313" key="5">
    <source>
        <dbReference type="EMBL" id="MCS2794344.1"/>
    </source>
</evidence>
<evidence type="ECO:0000313" key="8">
    <source>
        <dbReference type="Proteomes" id="UP001060104"/>
    </source>
</evidence>
<dbReference type="Proteomes" id="UP000095606">
    <property type="component" value="Unassembled WGS sequence"/>
</dbReference>
<dbReference type="SUPFAM" id="SSF56925">
    <property type="entry name" value="OMPA-like"/>
    <property type="match status" value="1"/>
</dbReference>
<dbReference type="AlphaFoldDB" id="A0A3E5GMJ2"/>
<sequence length="171" mass="18425">MRRILLLMVAVLCITVASAQEKGETAVGAQVVYGSGDGLSNIGIGAKFQWNVINRLRLEPSFTYFLKKDNINMWNAGVNVHYLFPVADAITLYPVAGAGIWGIKVSVPEMDLGEYGNYGGGSASNSEFGFNIGAGADFNLSEKFVINAELKYKVGGDWSRLLISAGVAYKF</sequence>
<keyword evidence="1 2" id="KW-0732">Signal</keyword>
<reference evidence="5" key="2">
    <citation type="submission" date="2022-08" db="EMBL/GenBank/DDBJ databases">
        <title>Genome Sequencing of Bacteroides fragilis Group Isolates with Nanopore Technology.</title>
        <authorList>
            <person name="Tisza M.J."/>
            <person name="Smith D."/>
            <person name="Dekker J.P."/>
        </authorList>
    </citation>
    <scope>NUCLEOTIDE SEQUENCE</scope>
    <source>
        <strain evidence="5">BFG-351</strain>
        <strain evidence="6">BFG-527</strain>
    </source>
</reference>
<evidence type="ECO:0000313" key="4">
    <source>
        <dbReference type="EMBL" id="CUQ02096.1"/>
    </source>
</evidence>
<feature type="domain" description="Outer membrane protein beta-barrel" evidence="3">
    <location>
        <begin position="5"/>
        <end position="171"/>
    </location>
</feature>
<dbReference type="EMBL" id="CP103141">
    <property type="protein sequence ID" value="UVQ74120.1"/>
    <property type="molecule type" value="Genomic_DNA"/>
</dbReference>
<dbReference type="EMBL" id="CZAE01000023">
    <property type="protein sequence ID" value="CUQ02096.1"/>
    <property type="molecule type" value="Genomic_DNA"/>
</dbReference>
<evidence type="ECO:0000259" key="3">
    <source>
        <dbReference type="Pfam" id="PF13505"/>
    </source>
</evidence>
<dbReference type="Proteomes" id="UP001060104">
    <property type="component" value="Chromosome"/>
</dbReference>
<accession>A0A174SZ76</accession>
<organism evidence="4 7">
    <name type="scientific">Bacteroides faecis</name>
    <dbReference type="NCBI Taxonomy" id="674529"/>
    <lineage>
        <taxon>Bacteria</taxon>
        <taxon>Pseudomonadati</taxon>
        <taxon>Bacteroidota</taxon>
        <taxon>Bacteroidia</taxon>
        <taxon>Bacteroidales</taxon>
        <taxon>Bacteroidaceae</taxon>
        <taxon>Bacteroides</taxon>
    </lineage>
</organism>
<reference evidence="4 7" key="1">
    <citation type="submission" date="2015-09" db="EMBL/GenBank/DDBJ databases">
        <authorList>
            <consortium name="Pathogen Informatics"/>
        </authorList>
    </citation>
    <scope>NUCLEOTIDE SEQUENCE [LARGE SCALE GENOMIC DNA]</scope>
    <source>
        <strain evidence="4 7">2789STDY5834846</strain>
    </source>
</reference>